<reference evidence="1 2" key="1">
    <citation type="submission" date="2019-07" db="EMBL/GenBank/DDBJ databases">
        <title>Gastrointestinal microbiota of Peromyscus leucopus, the white-footed mouse.</title>
        <authorList>
            <person name="Milovic A."/>
            <person name="Bassam K."/>
            <person name="Barbour A.G."/>
        </authorList>
    </citation>
    <scope>NUCLEOTIDE SEQUENCE [LARGE SCALE GENOMIC DNA]</scope>
    <source>
        <strain evidence="1 2">LL7</strain>
        <plasmid evidence="1 2">unnamed</plasmid>
    </source>
</reference>
<protein>
    <submittedName>
        <fullName evidence="1">Uncharacterized protein</fullName>
    </submittedName>
</protein>
<geneLocation type="plasmid" evidence="1 2">
    <name>unnamed</name>
</geneLocation>
<accession>A0A517D8K2</accession>
<name>A0A517D8K2_LIMRT</name>
<evidence type="ECO:0000313" key="2">
    <source>
        <dbReference type="Proteomes" id="UP000316394"/>
    </source>
</evidence>
<evidence type="ECO:0000313" key="1">
    <source>
        <dbReference type="EMBL" id="QDR73654.1"/>
    </source>
</evidence>
<sequence length="103" mass="11645">MTILISSTSNSIPSLSIQKQFLENFVAEFNQDDYLSAKLNDANSVVELVLSYKDQETIVIPYSASRFSDCVKNPHADWPPVATQRKIVTILDRLFSIPLNKRV</sequence>
<organism evidence="1 2">
    <name type="scientific">Limosilactobacillus reuteri</name>
    <name type="common">Lactobacillus reuteri</name>
    <dbReference type="NCBI Taxonomy" id="1598"/>
    <lineage>
        <taxon>Bacteria</taxon>
        <taxon>Bacillati</taxon>
        <taxon>Bacillota</taxon>
        <taxon>Bacilli</taxon>
        <taxon>Lactobacillales</taxon>
        <taxon>Lactobacillaceae</taxon>
        <taxon>Limosilactobacillus</taxon>
    </lineage>
</organism>
<dbReference type="AlphaFoldDB" id="A0A517D8K2"/>
<dbReference type="Proteomes" id="UP000316394">
    <property type="component" value="Plasmid unnamed"/>
</dbReference>
<gene>
    <name evidence="1" type="ORF">FOD75_11210</name>
</gene>
<dbReference type="EMBL" id="CP041677">
    <property type="protein sequence ID" value="QDR73654.1"/>
    <property type="molecule type" value="Genomic_DNA"/>
</dbReference>
<proteinExistence type="predicted"/>
<keyword evidence="1" id="KW-0614">Plasmid</keyword>